<evidence type="ECO:0000313" key="2">
    <source>
        <dbReference type="EMBL" id="KQB85370.1"/>
    </source>
</evidence>
<dbReference type="Proteomes" id="UP000050517">
    <property type="component" value="Unassembled WGS sequence"/>
</dbReference>
<accession>A0A0N8W007</accession>
<name>A0A0N8W007_9CORY</name>
<evidence type="ECO:0000256" key="1">
    <source>
        <dbReference type="SAM" id="SignalP"/>
    </source>
</evidence>
<proteinExistence type="predicted"/>
<evidence type="ECO:0000313" key="3">
    <source>
        <dbReference type="Proteomes" id="UP000050517"/>
    </source>
</evidence>
<gene>
    <name evidence="2" type="ORF">Cocul_00509</name>
</gene>
<reference evidence="2 3" key="1">
    <citation type="submission" date="2015-10" db="EMBL/GenBank/DDBJ databases">
        <title>Corynebacteirum lowii and Corynebacterium oculi species nova, derived from human clinical disease and and emended description of Corynebacterium mastiditis.</title>
        <authorList>
            <person name="Bernard K."/>
            <person name="Pacheco A.L."/>
            <person name="Mcdougall C."/>
            <person name="Burtx T."/>
            <person name="Weibe D."/>
            <person name="Tyler S."/>
            <person name="Olson A.B."/>
            <person name="Cnockaert M."/>
            <person name="Eguchi H."/>
            <person name="Kuwahara T."/>
            <person name="Nakayama-Imaohji H."/>
            <person name="Boudewijins M."/>
            <person name="Van Hoecke F."/>
            <person name="Bernier A.-M."/>
            <person name="Vandamme P."/>
        </authorList>
    </citation>
    <scope>NUCLEOTIDE SEQUENCE [LARGE SCALE GENOMIC DNA]</scope>
    <source>
        <strain evidence="2 3">NML 130210</strain>
    </source>
</reference>
<feature type="chain" id="PRO_5006033586" evidence="1">
    <location>
        <begin position="28"/>
        <end position="103"/>
    </location>
</feature>
<dbReference type="PATRIC" id="fig|1544416.3.peg.513"/>
<feature type="signal peptide" evidence="1">
    <location>
        <begin position="1"/>
        <end position="27"/>
    </location>
</feature>
<protein>
    <submittedName>
        <fullName evidence="2">Uncharacterized protein</fullName>
    </submittedName>
</protein>
<sequence>MSKSLRRGIAAAAASALAFGSAAVASATSEPHPGYEEHLFSGSSTSVAAFEKWFAGEDFVKPEFETLDLRSLKVNEYETAEAGDTVYKDDQGRFWVKQDAVVK</sequence>
<comment type="caution">
    <text evidence="2">The sequence shown here is derived from an EMBL/GenBank/DDBJ whole genome shotgun (WGS) entry which is preliminary data.</text>
</comment>
<dbReference type="RefSeq" id="WP_055121708.1">
    <property type="nucleotide sequence ID" value="NZ_LKST01000001.1"/>
</dbReference>
<organism evidence="2 3">
    <name type="scientific">Corynebacterium oculi</name>
    <dbReference type="NCBI Taxonomy" id="1544416"/>
    <lineage>
        <taxon>Bacteria</taxon>
        <taxon>Bacillati</taxon>
        <taxon>Actinomycetota</taxon>
        <taxon>Actinomycetes</taxon>
        <taxon>Mycobacteriales</taxon>
        <taxon>Corynebacteriaceae</taxon>
        <taxon>Corynebacterium</taxon>
    </lineage>
</organism>
<dbReference type="AlphaFoldDB" id="A0A0N8W007"/>
<dbReference type="EMBL" id="LKST01000001">
    <property type="protein sequence ID" value="KQB85370.1"/>
    <property type="molecule type" value="Genomic_DNA"/>
</dbReference>
<dbReference type="OrthoDB" id="4424029at2"/>
<keyword evidence="3" id="KW-1185">Reference proteome</keyword>
<keyword evidence="1" id="KW-0732">Signal</keyword>